<protein>
    <recommendedName>
        <fullName evidence="5">Cobalamin biosynthesis protein CbiX</fullName>
    </recommendedName>
</protein>
<gene>
    <name evidence="3" type="ORF">HCJ38_02105</name>
</gene>
<evidence type="ECO:0000313" key="4">
    <source>
        <dbReference type="Proteomes" id="UP000561617"/>
    </source>
</evidence>
<dbReference type="GO" id="GO:0016829">
    <property type="term" value="F:lyase activity"/>
    <property type="evidence" value="ECO:0007669"/>
    <property type="project" value="UniProtKB-KW"/>
</dbReference>
<dbReference type="EMBL" id="JAASTW010000002">
    <property type="protein sequence ID" value="MBC1487819.1"/>
    <property type="molecule type" value="Genomic_DNA"/>
</dbReference>
<dbReference type="Pfam" id="PF01903">
    <property type="entry name" value="CbiX"/>
    <property type="match status" value="1"/>
</dbReference>
<evidence type="ECO:0008006" key="5">
    <source>
        <dbReference type="Google" id="ProtNLM"/>
    </source>
</evidence>
<dbReference type="SUPFAM" id="SSF53800">
    <property type="entry name" value="Chelatase"/>
    <property type="match status" value="1"/>
</dbReference>
<comment type="caution">
    <text evidence="3">The sequence shown here is derived from an EMBL/GenBank/DDBJ whole genome shotgun (WGS) entry which is preliminary data.</text>
</comment>
<evidence type="ECO:0000313" key="3">
    <source>
        <dbReference type="EMBL" id="MBC1487819.1"/>
    </source>
</evidence>
<dbReference type="InterPro" id="IPR002762">
    <property type="entry name" value="CbiX-like"/>
</dbReference>
<evidence type="ECO:0000256" key="1">
    <source>
        <dbReference type="ARBA" id="ARBA00022723"/>
    </source>
</evidence>
<dbReference type="CDD" id="cd03416">
    <property type="entry name" value="CbiX_SirB_N"/>
    <property type="match status" value="1"/>
</dbReference>
<keyword evidence="2" id="KW-0456">Lyase</keyword>
<dbReference type="AlphaFoldDB" id="A0A7X1C818"/>
<reference evidence="3 4" key="1">
    <citation type="submission" date="2020-03" db="EMBL/GenBank/DDBJ databases">
        <title>Soil Listeria distribution.</title>
        <authorList>
            <person name="Liao J."/>
            <person name="Wiedmann M."/>
        </authorList>
    </citation>
    <scope>NUCLEOTIDE SEQUENCE [LARGE SCALE GENOMIC DNA]</scope>
    <source>
        <strain evidence="3 4">FSL L7-1554</strain>
    </source>
</reference>
<accession>A0A7X1C818</accession>
<dbReference type="Proteomes" id="UP000561617">
    <property type="component" value="Unassembled WGS sequence"/>
</dbReference>
<name>A0A7X1C818_9LIST</name>
<evidence type="ECO:0000256" key="2">
    <source>
        <dbReference type="ARBA" id="ARBA00023239"/>
    </source>
</evidence>
<keyword evidence="1" id="KW-0479">Metal-binding</keyword>
<dbReference type="GO" id="GO:0046872">
    <property type="term" value="F:metal ion binding"/>
    <property type="evidence" value="ECO:0007669"/>
    <property type="project" value="UniProtKB-KW"/>
</dbReference>
<dbReference type="PANTHER" id="PTHR33542:SF3">
    <property type="entry name" value="SIROHYDROCHLORIN FERROCHELATASE, CHLOROPLASTIC"/>
    <property type="match status" value="1"/>
</dbReference>
<proteinExistence type="predicted"/>
<dbReference type="InterPro" id="IPR050963">
    <property type="entry name" value="Sirohydro_Cobaltochel/CbiX"/>
</dbReference>
<organism evidence="3 4">
    <name type="scientific">Listeria immobilis</name>
    <dbReference type="NCBI Taxonomy" id="2713502"/>
    <lineage>
        <taxon>Bacteria</taxon>
        <taxon>Bacillati</taxon>
        <taxon>Bacillota</taxon>
        <taxon>Bacilli</taxon>
        <taxon>Bacillales</taxon>
        <taxon>Listeriaceae</taxon>
        <taxon>Listeria</taxon>
    </lineage>
</organism>
<dbReference type="RefSeq" id="WP_185380543.1">
    <property type="nucleotide sequence ID" value="NZ_JAASTW010000002.1"/>
</dbReference>
<sequence>MKKGIVFVLHGRKEKFSTKNMKLVDSVIAELPFAILGKVGLLEGEQQTIEHAMQELLAEKVKNIIFVPVLLFPATHAREDLPERIEAFLHDAVSYQILETLATTKAVERLLVRTIQAANVEDKRAVLLIAHGTPHYEQPYEQLKKLARTVEQGVAVDVYTANHIGQQTYLEFLEDYSKSLLIQPLFLTDGFLTDKIKTTIQTERGTKDTFLPTLQDSDELKAAILERVHEVI</sequence>
<dbReference type="PANTHER" id="PTHR33542">
    <property type="entry name" value="SIROHYDROCHLORIN FERROCHELATASE, CHLOROPLASTIC"/>
    <property type="match status" value="1"/>
</dbReference>
<dbReference type="Gene3D" id="3.40.50.1400">
    <property type="match status" value="2"/>
</dbReference>